<feature type="transmembrane region" description="Helical" evidence="10">
    <location>
        <begin position="1021"/>
        <end position="1042"/>
    </location>
</feature>
<dbReference type="InterPro" id="IPR006068">
    <property type="entry name" value="ATPase_P-typ_cation-transptr_C"/>
</dbReference>
<evidence type="ECO:0000256" key="5">
    <source>
        <dbReference type="ARBA" id="ARBA00022840"/>
    </source>
</evidence>
<dbReference type="PANTHER" id="PTHR43294:SF21">
    <property type="entry name" value="CATION TRANSPORTING ATPASE"/>
    <property type="match status" value="1"/>
</dbReference>
<comment type="similarity">
    <text evidence="9">Belongs to the cation transport ATPase (P-type) (TC 3.A.3) family.</text>
</comment>
<dbReference type="PANTHER" id="PTHR43294">
    <property type="entry name" value="SODIUM/POTASSIUM-TRANSPORTING ATPASE SUBUNIT ALPHA"/>
    <property type="match status" value="1"/>
</dbReference>
<keyword evidence="7 10" id="KW-1133">Transmembrane helix</keyword>
<dbReference type="Pfam" id="PF13246">
    <property type="entry name" value="Cation_ATPase"/>
    <property type="match status" value="1"/>
</dbReference>
<name>A0A2Z6QYW7_9GLOM</name>
<keyword evidence="8 10" id="KW-0472">Membrane</keyword>
<dbReference type="SFLD" id="SFLDG00002">
    <property type="entry name" value="C1.7:_P-type_atpase_like"/>
    <property type="match status" value="1"/>
</dbReference>
<dbReference type="PRINTS" id="PR00119">
    <property type="entry name" value="CATATPASE"/>
</dbReference>
<dbReference type="SUPFAM" id="SSF81665">
    <property type="entry name" value="Calcium ATPase, transmembrane domain M"/>
    <property type="match status" value="1"/>
</dbReference>
<dbReference type="InterPro" id="IPR018303">
    <property type="entry name" value="ATPase_P-typ_P_site"/>
</dbReference>
<dbReference type="Gene3D" id="3.40.1110.10">
    <property type="entry name" value="Calcium-transporting ATPase, cytoplasmic domain N"/>
    <property type="match status" value="1"/>
</dbReference>
<sequence length="1205" mass="132309">MSRDLTLELQSIRDGKASIEHQIDIHVNDLFGVKHNLQLSLEDVLAGLRYVMDYRLKGGRLPNLDLDLMKRLCEGLLLNMAYSEGGLLKRRMTPEANEAFILFGEFLEEVEEFRIAVGEKSLSDLYNALKIHRRCRKDADSEVKQAAVAIIYMLTEWFPQFSDWHELVKDDEQSDVEKVIKEFTDTIKKPKMPPLQGIALPPPSLYFDRDVTRLLKMFRTSLTDGLNSTSIERLLEHYGPNKLPEPPKPSILKMIFNQLKDFMVIILLIASIVTAAEKDFKGMGVLLFVIVLNTVIGFTQEYKANKALEALQKLSVPKAQVIRDGEQIVVDSSQLVPGDIVVLEEGDAIPADLRVVESSRLEVIESILTGESLPVSKSVKKIWTSTRHLPLGDCKGNAFMSTVVAKGRGKGLVVRTGNDTEIGKISAAITSAPKTITPIQRKLARLGIWLVILAIFLCVLIIIIGVLYHNKLKYMINIGITLAVSVIPEGLVAVTTVTMAVGVRRMARRSAIVRTLPSVETLGSVTVICSDKTGTLTEGKMGPSELWTADDSLYSFTEPTSLDPNRGGISFLSQEYRQKVLRKSQTSSQSLDLSEKLALKPQEIPKNSSNPPTHMVAALMVSSLCNNSSVTKDDEKDGEWKGIGDPTEVALVLAAQKGGFAKSYWEKEHGFTKVYEKPFDSERKLMSVVYKFTPSERLKQTHLVLAKGAPEELLRKCTHRLPNVGSLKIVEPFDVIFERKDGCRHEELNDDFVDLVSEQSSRMASQGLRVLGLAFKSVSVSDFPLTAPAEDVIAVDNNNEPEENSPSSPNANPLFAEDNLTFVGLIGLIDPPKKAVAESVDKCKKAGIKVVMITGDHVATATAIATDIGIIDPDVPNMNRAIRGAELALLSDEAITELDPFPSVFARVSPDNKLKIVKALKKMGNSVAMTGDGVNDAPAIKAADVGVAMGISGTEITKQAADIVLANDDFSTIVAAVEEGRQVFDNILKFIVYLLSCNGAEIVLMLICTAINIPLPFSTIMILWANIIADVPPAISLGVEPAEKDIMQRKPRSPDAPVLDKFATTILLVQAFTMALLPFGIYILSIYDKIGPKMAQEDAMSLAFTTLTTMQLLQGFLSRTLYESIFKTGILGNKWMVGSVLGSILAMLVGVYVPGINNWLELKPVPAIGWVKILICCAIQIAVSEIGKTFGRRIRDSKNKSYYND</sequence>
<dbReference type="Proteomes" id="UP000247702">
    <property type="component" value="Unassembled WGS sequence"/>
</dbReference>
<dbReference type="Gene3D" id="1.20.1110.10">
    <property type="entry name" value="Calcium-transporting ATPase, transmembrane domain"/>
    <property type="match status" value="1"/>
</dbReference>
<dbReference type="FunFam" id="3.40.50.1000:FF:000001">
    <property type="entry name" value="Phospholipid-transporting ATPase IC"/>
    <property type="match status" value="1"/>
</dbReference>
<proteinExistence type="inferred from homology"/>
<protein>
    <submittedName>
        <fullName evidence="13">Calcium-translocating P-type ATPase, SERCA-type</fullName>
    </submittedName>
</protein>
<dbReference type="SUPFAM" id="SSF81660">
    <property type="entry name" value="Metal cation-transporting ATPase, ATP-binding domain N"/>
    <property type="match status" value="1"/>
</dbReference>
<keyword evidence="4" id="KW-0547">Nucleotide-binding</keyword>
<dbReference type="GO" id="GO:1902600">
    <property type="term" value="P:proton transmembrane transport"/>
    <property type="evidence" value="ECO:0007669"/>
    <property type="project" value="TreeGrafter"/>
</dbReference>
<feature type="transmembrane region" description="Helical" evidence="10">
    <location>
        <begin position="474"/>
        <end position="501"/>
    </location>
</feature>
<evidence type="ECO:0000256" key="1">
    <source>
        <dbReference type="ARBA" id="ARBA00004651"/>
    </source>
</evidence>
<feature type="transmembrane region" description="Helical" evidence="10">
    <location>
        <begin position="1167"/>
        <end position="1187"/>
    </location>
</feature>
<evidence type="ECO:0000313" key="13">
    <source>
        <dbReference type="EMBL" id="GET00982.1"/>
    </source>
</evidence>
<dbReference type="PROSITE" id="PS00154">
    <property type="entry name" value="ATPASE_E1_E2"/>
    <property type="match status" value="1"/>
</dbReference>
<keyword evidence="14" id="KW-1185">Reference proteome</keyword>
<evidence type="ECO:0000256" key="4">
    <source>
        <dbReference type="ARBA" id="ARBA00022741"/>
    </source>
</evidence>
<dbReference type="SMART" id="SM00831">
    <property type="entry name" value="Cation_ATPase_N"/>
    <property type="match status" value="1"/>
</dbReference>
<evidence type="ECO:0000313" key="14">
    <source>
        <dbReference type="Proteomes" id="UP000247702"/>
    </source>
</evidence>
<dbReference type="Pfam" id="PF00690">
    <property type="entry name" value="Cation_ATPase_N"/>
    <property type="match status" value="1"/>
</dbReference>
<keyword evidence="2" id="KW-1003">Cell membrane</keyword>
<dbReference type="InterPro" id="IPR023298">
    <property type="entry name" value="ATPase_P-typ_TM_dom_sf"/>
</dbReference>
<evidence type="ECO:0000256" key="2">
    <source>
        <dbReference type="ARBA" id="ARBA00022475"/>
    </source>
</evidence>
<dbReference type="SFLD" id="SFLDF00027">
    <property type="entry name" value="p-type_atpase"/>
    <property type="match status" value="1"/>
</dbReference>
<accession>A0A2Z6QYW7</accession>
<dbReference type="NCBIfam" id="TIGR01494">
    <property type="entry name" value="ATPase_P-type"/>
    <property type="match status" value="3"/>
</dbReference>
<dbReference type="InterPro" id="IPR008250">
    <property type="entry name" value="ATPase_P-typ_transduc_dom_A_sf"/>
</dbReference>
<dbReference type="Pfam" id="PF00122">
    <property type="entry name" value="E1-E2_ATPase"/>
    <property type="match status" value="1"/>
</dbReference>
<evidence type="ECO:0000256" key="9">
    <source>
        <dbReference type="ARBA" id="ARBA00038148"/>
    </source>
</evidence>
<dbReference type="Proteomes" id="UP000615446">
    <property type="component" value="Unassembled WGS sequence"/>
</dbReference>
<reference evidence="13" key="2">
    <citation type="submission" date="2019-10" db="EMBL/GenBank/DDBJ databases">
        <title>Conservation and host-specific expression of non-tandemly repeated heterogenous ribosome RNA gene in arbuscular mycorrhizal fungi.</title>
        <authorList>
            <person name="Maeda T."/>
            <person name="Kobayashi Y."/>
            <person name="Nakagawa T."/>
            <person name="Ezawa T."/>
            <person name="Yamaguchi K."/>
            <person name="Bino T."/>
            <person name="Nishimoto Y."/>
            <person name="Shigenobu S."/>
            <person name="Kawaguchi M."/>
        </authorList>
    </citation>
    <scope>NUCLEOTIDE SEQUENCE</scope>
    <source>
        <strain evidence="13">HR1</strain>
    </source>
</reference>
<feature type="transmembrane region" description="Helical" evidence="10">
    <location>
        <begin position="1134"/>
        <end position="1155"/>
    </location>
</feature>
<evidence type="ECO:0000256" key="8">
    <source>
        <dbReference type="ARBA" id="ARBA00023136"/>
    </source>
</evidence>
<dbReference type="InterPro" id="IPR004014">
    <property type="entry name" value="ATPase_P-typ_cation-transptr_N"/>
</dbReference>
<keyword evidence="3 10" id="KW-0812">Transmembrane</keyword>
<reference evidence="12 14" key="1">
    <citation type="submission" date="2017-11" db="EMBL/GenBank/DDBJ databases">
        <title>The genome of Rhizophagus clarus HR1 reveals common genetic basis of auxotrophy among arbuscular mycorrhizal fungi.</title>
        <authorList>
            <person name="Kobayashi Y."/>
        </authorList>
    </citation>
    <scope>NUCLEOTIDE SEQUENCE [LARGE SCALE GENOMIC DNA]</scope>
    <source>
        <strain evidence="12 14">HR1</strain>
    </source>
</reference>
<dbReference type="InterPro" id="IPR050510">
    <property type="entry name" value="Cation_transp_ATPase_P-type"/>
</dbReference>
<evidence type="ECO:0000256" key="6">
    <source>
        <dbReference type="ARBA" id="ARBA00022967"/>
    </source>
</evidence>
<feature type="transmembrane region" description="Helical" evidence="10">
    <location>
        <begin position="1062"/>
        <end position="1087"/>
    </location>
</feature>
<gene>
    <name evidence="13" type="ORF">RCL2_002741800</name>
    <name evidence="12" type="ORF">RclHR1_00250028</name>
</gene>
<keyword evidence="6" id="KW-1278">Translocase</keyword>
<dbReference type="GO" id="GO:0030007">
    <property type="term" value="P:intracellular potassium ion homeostasis"/>
    <property type="evidence" value="ECO:0007669"/>
    <property type="project" value="TreeGrafter"/>
</dbReference>
<dbReference type="Pfam" id="PF00689">
    <property type="entry name" value="Cation_ATPase_C"/>
    <property type="match status" value="1"/>
</dbReference>
<dbReference type="STRING" id="94130.A0A2Z6QYW7"/>
<dbReference type="SUPFAM" id="SSF56784">
    <property type="entry name" value="HAD-like"/>
    <property type="match status" value="1"/>
</dbReference>
<organism evidence="12 14">
    <name type="scientific">Rhizophagus clarus</name>
    <dbReference type="NCBI Taxonomy" id="94130"/>
    <lineage>
        <taxon>Eukaryota</taxon>
        <taxon>Fungi</taxon>
        <taxon>Fungi incertae sedis</taxon>
        <taxon>Mucoromycota</taxon>
        <taxon>Glomeromycotina</taxon>
        <taxon>Glomeromycetes</taxon>
        <taxon>Glomerales</taxon>
        <taxon>Glomeraceae</taxon>
        <taxon>Rhizophagus</taxon>
    </lineage>
</organism>
<dbReference type="OrthoDB" id="116380at2759"/>
<dbReference type="InterPro" id="IPR059000">
    <property type="entry name" value="ATPase_P-type_domA"/>
</dbReference>
<feature type="domain" description="Cation-transporting P-type ATPase N-terminal" evidence="11">
    <location>
        <begin position="205"/>
        <end position="279"/>
    </location>
</feature>
<dbReference type="Gene3D" id="3.40.50.1000">
    <property type="entry name" value="HAD superfamily/HAD-like"/>
    <property type="match status" value="1"/>
</dbReference>
<dbReference type="InterPro" id="IPR036412">
    <property type="entry name" value="HAD-like_sf"/>
</dbReference>
<dbReference type="Gene3D" id="2.70.150.10">
    <property type="entry name" value="Calcium-transporting ATPase, cytoplasmic transduction domain A"/>
    <property type="match status" value="1"/>
</dbReference>
<dbReference type="AlphaFoldDB" id="A0A2Z6QYW7"/>
<dbReference type="EMBL" id="BEXD01001668">
    <property type="protein sequence ID" value="GBB95230.1"/>
    <property type="molecule type" value="Genomic_DNA"/>
</dbReference>
<feature type="transmembrane region" description="Helical" evidence="10">
    <location>
        <begin position="990"/>
        <end position="1015"/>
    </location>
</feature>
<dbReference type="SFLD" id="SFLDS00003">
    <property type="entry name" value="Haloacid_Dehalogenase"/>
    <property type="match status" value="1"/>
</dbReference>
<comment type="caution">
    <text evidence="12">The sequence shown here is derived from an EMBL/GenBank/DDBJ whole genome shotgun (WGS) entry which is preliminary data.</text>
</comment>
<evidence type="ECO:0000256" key="7">
    <source>
        <dbReference type="ARBA" id="ARBA00022989"/>
    </source>
</evidence>
<dbReference type="GO" id="GO:0005886">
    <property type="term" value="C:plasma membrane"/>
    <property type="evidence" value="ECO:0007669"/>
    <property type="project" value="UniProtKB-SubCell"/>
</dbReference>
<dbReference type="InterPro" id="IPR023299">
    <property type="entry name" value="ATPase_P-typ_cyto_dom_N"/>
</dbReference>
<evidence type="ECO:0000256" key="10">
    <source>
        <dbReference type="SAM" id="Phobius"/>
    </source>
</evidence>
<dbReference type="GO" id="GO:0006883">
    <property type="term" value="P:intracellular sodium ion homeostasis"/>
    <property type="evidence" value="ECO:0007669"/>
    <property type="project" value="TreeGrafter"/>
</dbReference>
<dbReference type="GO" id="GO:0005524">
    <property type="term" value="F:ATP binding"/>
    <property type="evidence" value="ECO:0007669"/>
    <property type="project" value="UniProtKB-KW"/>
</dbReference>
<dbReference type="EMBL" id="BLAL01000297">
    <property type="protein sequence ID" value="GET00982.1"/>
    <property type="molecule type" value="Genomic_DNA"/>
</dbReference>
<dbReference type="InterPro" id="IPR001757">
    <property type="entry name" value="P_typ_ATPase"/>
</dbReference>
<dbReference type="SUPFAM" id="SSF81653">
    <property type="entry name" value="Calcium ATPase, transduction domain A"/>
    <property type="match status" value="1"/>
</dbReference>
<evidence type="ECO:0000313" key="12">
    <source>
        <dbReference type="EMBL" id="GBB95230.1"/>
    </source>
</evidence>
<dbReference type="GO" id="GO:0016887">
    <property type="term" value="F:ATP hydrolysis activity"/>
    <property type="evidence" value="ECO:0007669"/>
    <property type="project" value="InterPro"/>
</dbReference>
<dbReference type="GO" id="GO:0036376">
    <property type="term" value="P:sodium ion export across plasma membrane"/>
    <property type="evidence" value="ECO:0007669"/>
    <property type="project" value="TreeGrafter"/>
</dbReference>
<dbReference type="GO" id="GO:0005391">
    <property type="term" value="F:P-type sodium:potassium-exchanging transporter activity"/>
    <property type="evidence" value="ECO:0007669"/>
    <property type="project" value="TreeGrafter"/>
</dbReference>
<dbReference type="InterPro" id="IPR044492">
    <property type="entry name" value="P_typ_ATPase_HD_dom"/>
</dbReference>
<dbReference type="FunFam" id="3.40.50.1000:FF:000028">
    <property type="entry name" value="Calcium-transporting P-type ATPase, putative"/>
    <property type="match status" value="1"/>
</dbReference>
<dbReference type="GO" id="GO:1990573">
    <property type="term" value="P:potassium ion import across plasma membrane"/>
    <property type="evidence" value="ECO:0007669"/>
    <property type="project" value="TreeGrafter"/>
</dbReference>
<evidence type="ECO:0000259" key="11">
    <source>
        <dbReference type="SMART" id="SM00831"/>
    </source>
</evidence>
<dbReference type="InterPro" id="IPR023214">
    <property type="entry name" value="HAD_sf"/>
</dbReference>
<feature type="transmembrane region" description="Helical" evidence="10">
    <location>
        <begin position="446"/>
        <end position="468"/>
    </location>
</feature>
<evidence type="ECO:0000256" key="3">
    <source>
        <dbReference type="ARBA" id="ARBA00022692"/>
    </source>
</evidence>
<dbReference type="GO" id="GO:0005384">
    <property type="term" value="F:manganese ion transmembrane transporter activity"/>
    <property type="evidence" value="ECO:0007669"/>
    <property type="project" value="UniProtKB-ARBA"/>
</dbReference>
<keyword evidence="5" id="KW-0067">ATP-binding</keyword>
<comment type="subcellular location">
    <subcellularLocation>
        <location evidence="1">Cell membrane</location>
        <topology evidence="1">Multi-pass membrane protein</topology>
    </subcellularLocation>
</comment>